<dbReference type="OrthoDB" id="465980at2"/>
<keyword evidence="2" id="KW-0238">DNA-binding</keyword>
<organism evidence="2">
    <name type="scientific">Tolypothrix bouteillei VB521301</name>
    <dbReference type="NCBI Taxonomy" id="1479485"/>
    <lineage>
        <taxon>Bacteria</taxon>
        <taxon>Bacillati</taxon>
        <taxon>Cyanobacteriota</taxon>
        <taxon>Cyanophyceae</taxon>
        <taxon>Nostocales</taxon>
        <taxon>Tolypothrichaceae</taxon>
        <taxon>Tolypothrix</taxon>
    </lineage>
</organism>
<gene>
    <name evidence="2" type="ORF">DA73_0209365</name>
</gene>
<dbReference type="CDD" id="cd00093">
    <property type="entry name" value="HTH_XRE"/>
    <property type="match status" value="1"/>
</dbReference>
<dbReference type="Gene3D" id="1.10.260.40">
    <property type="entry name" value="lambda repressor-like DNA-binding domains"/>
    <property type="match status" value="1"/>
</dbReference>
<dbReference type="GO" id="GO:0003677">
    <property type="term" value="F:DNA binding"/>
    <property type="evidence" value="ECO:0007669"/>
    <property type="project" value="UniProtKB-KW"/>
</dbReference>
<sequence>MVEKRETRYNEGESPLKNFRIELSMSQEEFARAIGTTARTISRWEAGDTEPTFTVAQIKAFERLLASRGKTIQDLPDSFRPQKKSLE</sequence>
<dbReference type="InterPro" id="IPR001387">
    <property type="entry name" value="Cro/C1-type_HTH"/>
</dbReference>
<evidence type="ECO:0000313" key="2">
    <source>
        <dbReference type="EMBL" id="KIE12521.1"/>
    </source>
</evidence>
<proteinExistence type="predicted"/>
<evidence type="ECO:0000259" key="1">
    <source>
        <dbReference type="PROSITE" id="PS50943"/>
    </source>
</evidence>
<dbReference type="PROSITE" id="PS50943">
    <property type="entry name" value="HTH_CROC1"/>
    <property type="match status" value="1"/>
</dbReference>
<dbReference type="SMART" id="SM00530">
    <property type="entry name" value="HTH_XRE"/>
    <property type="match status" value="1"/>
</dbReference>
<dbReference type="EMBL" id="JHEG02000036">
    <property type="protein sequence ID" value="KIE12521.1"/>
    <property type="molecule type" value="Genomic_DNA"/>
</dbReference>
<name>A0A0C1NI91_9CYAN</name>
<accession>A0A0C1NI91</accession>
<dbReference type="Pfam" id="PF01381">
    <property type="entry name" value="HTH_3"/>
    <property type="match status" value="1"/>
</dbReference>
<protein>
    <submittedName>
        <fullName evidence="2">DNA-binding protein</fullName>
    </submittedName>
</protein>
<comment type="caution">
    <text evidence="2">The sequence shown here is derived from an EMBL/GenBank/DDBJ whole genome shotgun (WGS) entry which is preliminary data.</text>
</comment>
<dbReference type="STRING" id="1479485.DA73_0209365"/>
<feature type="domain" description="HTH cro/C1-type" evidence="1">
    <location>
        <begin position="16"/>
        <end position="57"/>
    </location>
</feature>
<dbReference type="InterPro" id="IPR010982">
    <property type="entry name" value="Lambda_DNA-bd_dom_sf"/>
</dbReference>
<dbReference type="SUPFAM" id="SSF47413">
    <property type="entry name" value="lambda repressor-like DNA-binding domains"/>
    <property type="match status" value="1"/>
</dbReference>
<reference evidence="2" key="1">
    <citation type="journal article" date="2015" name="Genome Announc.">
        <title>Draft Genome Sequence of Tolypothrix boutellei Strain VB521301.</title>
        <authorList>
            <person name="Chandrababunaidu M.M."/>
            <person name="Singh D."/>
            <person name="Sen D."/>
            <person name="Bhan S."/>
            <person name="Das S."/>
            <person name="Gupta A."/>
            <person name="Adhikary S.P."/>
            <person name="Tripathy S."/>
        </authorList>
    </citation>
    <scope>NUCLEOTIDE SEQUENCE</scope>
    <source>
        <strain evidence="2">VB521301</strain>
    </source>
</reference>
<dbReference type="AlphaFoldDB" id="A0A0C1NI91"/>